<feature type="compositionally biased region" description="Basic and acidic residues" evidence="1">
    <location>
        <begin position="34"/>
        <end position="50"/>
    </location>
</feature>
<comment type="caution">
    <text evidence="4">The sequence shown here is derived from an EMBL/GenBank/DDBJ whole genome shotgun (WGS) entry which is preliminary data.</text>
</comment>
<accession>A0AAE0CRH0</accession>
<feature type="region of interest" description="Disordered" evidence="1">
    <location>
        <begin position="1"/>
        <end position="69"/>
    </location>
</feature>
<evidence type="ECO:0000259" key="3">
    <source>
        <dbReference type="Pfam" id="PF11961"/>
    </source>
</evidence>
<dbReference type="EMBL" id="JANJYI010000002">
    <property type="protein sequence ID" value="KAK2660732.1"/>
    <property type="molecule type" value="Genomic_DNA"/>
</dbReference>
<dbReference type="InterPro" id="IPR007700">
    <property type="entry name" value="DUF668"/>
</dbReference>
<dbReference type="Pfam" id="PF11961">
    <property type="entry name" value="DUF3475"/>
    <property type="match status" value="1"/>
</dbReference>
<proteinExistence type="predicted"/>
<evidence type="ECO:0000256" key="1">
    <source>
        <dbReference type="SAM" id="MobiDB-lite"/>
    </source>
</evidence>
<protein>
    <submittedName>
        <fullName evidence="4">Uncharacterized protein</fullName>
    </submittedName>
</protein>
<dbReference type="Pfam" id="PF05003">
    <property type="entry name" value="DUF668"/>
    <property type="match status" value="1"/>
</dbReference>
<dbReference type="Proteomes" id="UP001280121">
    <property type="component" value="Unassembled WGS sequence"/>
</dbReference>
<dbReference type="InterPro" id="IPR021864">
    <property type="entry name" value="DUF3475"/>
</dbReference>
<name>A0AAE0CRH0_9ROSI</name>
<dbReference type="AlphaFoldDB" id="A0AAE0CRH0"/>
<evidence type="ECO:0000313" key="4">
    <source>
        <dbReference type="EMBL" id="KAK2660732.1"/>
    </source>
</evidence>
<feature type="domain" description="DUF3475" evidence="3">
    <location>
        <begin position="122"/>
        <end position="178"/>
    </location>
</feature>
<sequence length="605" mass="67771">MGGVCSGGTKSKIAKVGEKTSGKQKSVKKGTGNKVDDAGKSRQKSDRRDVYGFSFSEKQKPSASAKSGHSGAIKGGFLGRAGLTGLERTIDALDTLGSSMSNLNPTSGFVSGTASRGNKIYILAFEVANTIAKGATLFQSLSEENVQYLKKEILHSEGVQQLVSTDMQELLSIAAADKREELDVFSGEVVRFGNLCKDPQWHNLDRYFSNFESNYLNHRQLKVEAETKKQELIALAQHTSELYHELNALDRFEQDYRRKLEEADSLNLPRRGENLMILHSDLKQQRKLVKSLKKKSLWSRNLEEIMEKFVDITTYIHHSILEAFGRNATIIASAEPEKIPQRLGVVGLALHYANIINQIDNISSRPTSLPSNMRDSLYNGLPANVKAAIRSQLQSIDAKEELSAFQIKAEMEKTLQWLVPLAANTTKAHQGFGWVGEWANTGHEFGKSMATNINPARVQTLYHAHKHKTDKHILDLVILLHRLISVIRNRDCSFHSQSTRVPTDKEMVLRYKMQRNPSLNDFTKPRMTQQLSEEERNLLDKACRSSRSVLWRSKSQDFAILKKGNKKVCALSRSAGNSPIRDINARPCSENPNLLDVIDGLNPRF</sequence>
<keyword evidence="5" id="KW-1185">Reference proteome</keyword>
<gene>
    <name evidence="4" type="ORF">Ddye_007265</name>
</gene>
<dbReference type="InterPro" id="IPR045021">
    <property type="entry name" value="PSI1/2/3"/>
</dbReference>
<organism evidence="4 5">
    <name type="scientific">Dipteronia dyeriana</name>
    <dbReference type="NCBI Taxonomy" id="168575"/>
    <lineage>
        <taxon>Eukaryota</taxon>
        <taxon>Viridiplantae</taxon>
        <taxon>Streptophyta</taxon>
        <taxon>Embryophyta</taxon>
        <taxon>Tracheophyta</taxon>
        <taxon>Spermatophyta</taxon>
        <taxon>Magnoliopsida</taxon>
        <taxon>eudicotyledons</taxon>
        <taxon>Gunneridae</taxon>
        <taxon>Pentapetalae</taxon>
        <taxon>rosids</taxon>
        <taxon>malvids</taxon>
        <taxon>Sapindales</taxon>
        <taxon>Sapindaceae</taxon>
        <taxon>Hippocastanoideae</taxon>
        <taxon>Acereae</taxon>
        <taxon>Dipteronia</taxon>
    </lineage>
</organism>
<evidence type="ECO:0000313" key="5">
    <source>
        <dbReference type="Proteomes" id="UP001280121"/>
    </source>
</evidence>
<feature type="domain" description="DUF668" evidence="2">
    <location>
        <begin position="342"/>
        <end position="427"/>
    </location>
</feature>
<dbReference type="GO" id="GO:0045927">
    <property type="term" value="P:positive regulation of growth"/>
    <property type="evidence" value="ECO:0007669"/>
    <property type="project" value="InterPro"/>
</dbReference>
<dbReference type="PANTHER" id="PTHR31730">
    <property type="entry name" value="OS01G0873900 PROTEIN"/>
    <property type="match status" value="1"/>
</dbReference>
<reference evidence="4" key="1">
    <citation type="journal article" date="2023" name="Plant J.">
        <title>Genome sequences and population genomics provide insights into the demographic history, inbreeding, and mutation load of two 'living fossil' tree species of Dipteronia.</title>
        <authorList>
            <person name="Feng Y."/>
            <person name="Comes H.P."/>
            <person name="Chen J."/>
            <person name="Zhu S."/>
            <person name="Lu R."/>
            <person name="Zhang X."/>
            <person name="Li P."/>
            <person name="Qiu J."/>
            <person name="Olsen K.M."/>
            <person name="Qiu Y."/>
        </authorList>
    </citation>
    <scope>NUCLEOTIDE SEQUENCE</scope>
    <source>
        <strain evidence="4">KIB01</strain>
    </source>
</reference>
<dbReference type="PANTHER" id="PTHR31730:SF18">
    <property type="entry name" value="PROTEIN PSK SIMULATOR 2"/>
    <property type="match status" value="1"/>
</dbReference>
<evidence type="ECO:0000259" key="2">
    <source>
        <dbReference type="Pfam" id="PF05003"/>
    </source>
</evidence>